<proteinExistence type="predicted"/>
<sequence length="85" mass="9740">MMVVVAEDDQVGNSMESHPQARANFIEITGYQCPTEPQLCFSLHLASYKRNHQQIIYNSSSESITPKQRKKWEAVVALKKEEDQT</sequence>
<dbReference type="AlphaFoldDB" id="A0AAD8LBA1"/>
<gene>
    <name evidence="1" type="ORF">QVD17_01760</name>
</gene>
<dbReference type="EMBL" id="JAUHHV010000001">
    <property type="protein sequence ID" value="KAK1435986.1"/>
    <property type="molecule type" value="Genomic_DNA"/>
</dbReference>
<comment type="caution">
    <text evidence="1">The sequence shown here is derived from an EMBL/GenBank/DDBJ whole genome shotgun (WGS) entry which is preliminary data.</text>
</comment>
<accession>A0AAD8LBA1</accession>
<organism evidence="1 2">
    <name type="scientific">Tagetes erecta</name>
    <name type="common">African marigold</name>
    <dbReference type="NCBI Taxonomy" id="13708"/>
    <lineage>
        <taxon>Eukaryota</taxon>
        <taxon>Viridiplantae</taxon>
        <taxon>Streptophyta</taxon>
        <taxon>Embryophyta</taxon>
        <taxon>Tracheophyta</taxon>
        <taxon>Spermatophyta</taxon>
        <taxon>Magnoliopsida</taxon>
        <taxon>eudicotyledons</taxon>
        <taxon>Gunneridae</taxon>
        <taxon>Pentapetalae</taxon>
        <taxon>asterids</taxon>
        <taxon>campanulids</taxon>
        <taxon>Asterales</taxon>
        <taxon>Asteraceae</taxon>
        <taxon>Asteroideae</taxon>
        <taxon>Heliantheae alliance</taxon>
        <taxon>Tageteae</taxon>
        <taxon>Tagetes</taxon>
    </lineage>
</organism>
<keyword evidence="2" id="KW-1185">Reference proteome</keyword>
<evidence type="ECO:0000313" key="1">
    <source>
        <dbReference type="EMBL" id="KAK1435986.1"/>
    </source>
</evidence>
<name>A0AAD8LBA1_TARER</name>
<reference evidence="1" key="1">
    <citation type="journal article" date="2023" name="bioRxiv">
        <title>Improved chromosome-level genome assembly for marigold (Tagetes erecta).</title>
        <authorList>
            <person name="Jiang F."/>
            <person name="Yuan L."/>
            <person name="Wang S."/>
            <person name="Wang H."/>
            <person name="Xu D."/>
            <person name="Wang A."/>
            <person name="Fan W."/>
        </authorList>
    </citation>
    <scope>NUCLEOTIDE SEQUENCE</scope>
    <source>
        <strain evidence="1">WSJ</strain>
        <tissue evidence="1">Leaf</tissue>
    </source>
</reference>
<dbReference type="Proteomes" id="UP001229421">
    <property type="component" value="Unassembled WGS sequence"/>
</dbReference>
<protein>
    <submittedName>
        <fullName evidence="1">Uncharacterized protein</fullName>
    </submittedName>
</protein>
<evidence type="ECO:0000313" key="2">
    <source>
        <dbReference type="Proteomes" id="UP001229421"/>
    </source>
</evidence>